<evidence type="ECO:0000313" key="6">
    <source>
        <dbReference type="Proteomes" id="UP001652564"/>
    </source>
</evidence>
<keyword evidence="3" id="KW-0804">Transcription</keyword>
<dbReference type="InterPro" id="IPR046335">
    <property type="entry name" value="LacI/GalR-like_sensor"/>
</dbReference>
<dbReference type="PRINTS" id="PR00036">
    <property type="entry name" value="HTHLACI"/>
</dbReference>
<evidence type="ECO:0000256" key="1">
    <source>
        <dbReference type="ARBA" id="ARBA00023015"/>
    </source>
</evidence>
<dbReference type="PROSITE" id="PS50932">
    <property type="entry name" value="HTH_LACI_2"/>
    <property type="match status" value="1"/>
</dbReference>
<dbReference type="SUPFAM" id="SSF53822">
    <property type="entry name" value="Periplasmic binding protein-like I"/>
    <property type="match status" value="1"/>
</dbReference>
<dbReference type="Pfam" id="PF13377">
    <property type="entry name" value="Peripla_BP_3"/>
    <property type="match status" value="1"/>
</dbReference>
<proteinExistence type="predicted"/>
<dbReference type="InterPro" id="IPR028082">
    <property type="entry name" value="Peripla_BP_I"/>
</dbReference>
<dbReference type="RefSeq" id="WP_263741589.1">
    <property type="nucleotide sequence ID" value="NZ_JAOWKZ010000005.1"/>
</dbReference>
<dbReference type="GO" id="GO:0003677">
    <property type="term" value="F:DNA binding"/>
    <property type="evidence" value="ECO:0007669"/>
    <property type="project" value="UniProtKB-KW"/>
</dbReference>
<dbReference type="EMBL" id="JAOWKZ010000005">
    <property type="protein sequence ID" value="MCV2874311.1"/>
    <property type="molecule type" value="Genomic_DNA"/>
</dbReference>
<dbReference type="Gene3D" id="1.10.260.40">
    <property type="entry name" value="lambda repressor-like DNA-binding domains"/>
    <property type="match status" value="1"/>
</dbReference>
<dbReference type="Gene3D" id="3.40.50.2300">
    <property type="match status" value="2"/>
</dbReference>
<feature type="domain" description="HTH lacI-type" evidence="4">
    <location>
        <begin position="8"/>
        <end position="62"/>
    </location>
</feature>
<dbReference type="InterPro" id="IPR010982">
    <property type="entry name" value="Lambda_DNA-bd_dom_sf"/>
</dbReference>
<evidence type="ECO:0000313" key="5">
    <source>
        <dbReference type="EMBL" id="MCV2874311.1"/>
    </source>
</evidence>
<evidence type="ECO:0000256" key="3">
    <source>
        <dbReference type="ARBA" id="ARBA00023163"/>
    </source>
</evidence>
<evidence type="ECO:0000259" key="4">
    <source>
        <dbReference type="PROSITE" id="PS50932"/>
    </source>
</evidence>
<sequence length="346" mass="36838">MTIPRSAPTLNDVAQAAGVSTATVSRCLNTPERVIDSTRERVMKAVQELGYTPNFGARVMAARRTNTIGAIIPTMENAVFARGLQAFQEGLRESGFTLLVASSSYRSDIEEEQIRALVARGADGLLLIGHDRDPAILAYLQAQNIPVLVAWSFDPGALLPSVGFDNRRSMQALADTVIGMGHRRIGVISAITRGNDRARLRLAGIRDAVALAGLGEDAVTVIETTYAIETGAEAFEALMTSQQPPTVVMCGNDVLAVGAMKKARELGLDVPRDVSITGFDDIELASLVDPALTTVHVPHREMGRRAARALIEMVDHGRSVPSEELAANVCMRGSVALPGRDTGATA</sequence>
<protein>
    <submittedName>
        <fullName evidence="5">LacI family DNA-binding transcriptional regulator</fullName>
    </submittedName>
</protein>
<reference evidence="5 6" key="1">
    <citation type="submission" date="2022-10" db="EMBL/GenBank/DDBJ databases">
        <title>Defluviimonas sp. nov., isolated from ocean surface sediments.</title>
        <authorList>
            <person name="He W."/>
            <person name="Wang L."/>
            <person name="Zhang D.-F."/>
        </authorList>
    </citation>
    <scope>NUCLEOTIDE SEQUENCE [LARGE SCALE GENOMIC DNA]</scope>
    <source>
        <strain evidence="5 6">WL0050</strain>
    </source>
</reference>
<dbReference type="CDD" id="cd01392">
    <property type="entry name" value="HTH_LacI"/>
    <property type="match status" value="1"/>
</dbReference>
<dbReference type="SUPFAM" id="SSF47413">
    <property type="entry name" value="lambda repressor-like DNA-binding domains"/>
    <property type="match status" value="1"/>
</dbReference>
<evidence type="ECO:0000256" key="2">
    <source>
        <dbReference type="ARBA" id="ARBA00023125"/>
    </source>
</evidence>
<comment type="caution">
    <text evidence="5">The sequence shown here is derived from an EMBL/GenBank/DDBJ whole genome shotgun (WGS) entry which is preliminary data.</text>
</comment>
<name>A0ABT2ZT29_9RHOB</name>
<keyword evidence="2 5" id="KW-0238">DNA-binding</keyword>
<organism evidence="5 6">
    <name type="scientific">Albidovulum litorale</name>
    <dbReference type="NCBI Taxonomy" id="2984134"/>
    <lineage>
        <taxon>Bacteria</taxon>
        <taxon>Pseudomonadati</taxon>
        <taxon>Pseudomonadota</taxon>
        <taxon>Alphaproteobacteria</taxon>
        <taxon>Rhodobacterales</taxon>
        <taxon>Paracoccaceae</taxon>
        <taxon>Albidovulum</taxon>
    </lineage>
</organism>
<dbReference type="PANTHER" id="PTHR30146">
    <property type="entry name" value="LACI-RELATED TRANSCRIPTIONAL REPRESSOR"/>
    <property type="match status" value="1"/>
</dbReference>
<dbReference type="CDD" id="cd06273">
    <property type="entry name" value="PBP1_LacI-like"/>
    <property type="match status" value="1"/>
</dbReference>
<dbReference type="PANTHER" id="PTHR30146:SF138">
    <property type="entry name" value="TRANSCRIPTIONAL REGULATORY PROTEIN"/>
    <property type="match status" value="1"/>
</dbReference>
<dbReference type="InterPro" id="IPR000843">
    <property type="entry name" value="HTH_LacI"/>
</dbReference>
<dbReference type="Proteomes" id="UP001652564">
    <property type="component" value="Unassembled WGS sequence"/>
</dbReference>
<accession>A0ABT2ZT29</accession>
<keyword evidence="1" id="KW-0805">Transcription regulation</keyword>
<dbReference type="Pfam" id="PF00356">
    <property type="entry name" value="LacI"/>
    <property type="match status" value="1"/>
</dbReference>
<dbReference type="SMART" id="SM00354">
    <property type="entry name" value="HTH_LACI"/>
    <property type="match status" value="1"/>
</dbReference>
<gene>
    <name evidence="5" type="ORF">OEZ71_18600</name>
</gene>
<keyword evidence="6" id="KW-1185">Reference proteome</keyword>